<proteinExistence type="predicted"/>
<name>A0ACC2HIS0_DALPE</name>
<accession>A0ACC2HIS0</accession>
<dbReference type="EMBL" id="CM055729">
    <property type="protein sequence ID" value="KAJ8015590.1"/>
    <property type="molecule type" value="Genomic_DNA"/>
</dbReference>
<evidence type="ECO:0000313" key="2">
    <source>
        <dbReference type="Proteomes" id="UP001157502"/>
    </source>
</evidence>
<evidence type="ECO:0000313" key="1">
    <source>
        <dbReference type="EMBL" id="KAJ8015590.1"/>
    </source>
</evidence>
<comment type="caution">
    <text evidence="1">The sequence shown here is derived from an EMBL/GenBank/DDBJ whole genome shotgun (WGS) entry which is preliminary data.</text>
</comment>
<organism evidence="1 2">
    <name type="scientific">Dallia pectoralis</name>
    <name type="common">Alaska blackfish</name>
    <dbReference type="NCBI Taxonomy" id="75939"/>
    <lineage>
        <taxon>Eukaryota</taxon>
        <taxon>Metazoa</taxon>
        <taxon>Chordata</taxon>
        <taxon>Craniata</taxon>
        <taxon>Vertebrata</taxon>
        <taxon>Euteleostomi</taxon>
        <taxon>Actinopterygii</taxon>
        <taxon>Neopterygii</taxon>
        <taxon>Teleostei</taxon>
        <taxon>Protacanthopterygii</taxon>
        <taxon>Esociformes</taxon>
        <taxon>Umbridae</taxon>
        <taxon>Dallia</taxon>
    </lineage>
</organism>
<dbReference type="Proteomes" id="UP001157502">
    <property type="component" value="Chromosome 2"/>
</dbReference>
<gene>
    <name evidence="1" type="ORF">DPEC_G00027690</name>
</gene>
<keyword evidence="2" id="KW-1185">Reference proteome</keyword>
<reference evidence="1" key="1">
    <citation type="submission" date="2021-05" db="EMBL/GenBank/DDBJ databases">
        <authorList>
            <person name="Pan Q."/>
            <person name="Jouanno E."/>
            <person name="Zahm M."/>
            <person name="Klopp C."/>
            <person name="Cabau C."/>
            <person name="Louis A."/>
            <person name="Berthelot C."/>
            <person name="Parey E."/>
            <person name="Roest Crollius H."/>
            <person name="Montfort J."/>
            <person name="Robinson-Rechavi M."/>
            <person name="Bouchez O."/>
            <person name="Lampietro C."/>
            <person name="Lopez Roques C."/>
            <person name="Donnadieu C."/>
            <person name="Postlethwait J."/>
            <person name="Bobe J."/>
            <person name="Dillon D."/>
            <person name="Chandos A."/>
            <person name="von Hippel F."/>
            <person name="Guiguen Y."/>
        </authorList>
    </citation>
    <scope>NUCLEOTIDE SEQUENCE</scope>
    <source>
        <strain evidence="1">YG-Jan2019</strain>
    </source>
</reference>
<protein>
    <submittedName>
        <fullName evidence="1">Uncharacterized protein</fullName>
    </submittedName>
</protein>
<sequence>MKLSVMGNRLLLFNKVIEKSLQKFISDARFQRFAQTFHPFYKKNPKETENIHKQFIEHLQRNIQDDIAKLIEEGELQCKLDELDKIEKAAKNSPDPAWRPSGVPEEDLCSFVMPYYLKQEAYLKRELKKIREENAALALRVQNGRDGISRTEERIATAVDEWKISAQASFNEFQTLSSSLCPPGTFDV</sequence>